<dbReference type="PANTHER" id="PTHR10127:SF873">
    <property type="entry name" value="METALLOENDOPEPTIDASE"/>
    <property type="match status" value="1"/>
</dbReference>
<feature type="active site" evidence="1">
    <location>
        <position position="153"/>
    </location>
</feature>
<comment type="caution">
    <text evidence="1">Lacks conserved residue(s) required for the propagation of feature annotation.</text>
</comment>
<keyword evidence="1" id="KW-0378">Hydrolase</keyword>
<dbReference type="InterPro" id="IPR001506">
    <property type="entry name" value="Peptidase_M12A"/>
</dbReference>
<comment type="caution">
    <text evidence="3">The sequence shown here is derived from an EMBL/GenBank/DDBJ whole genome shotgun (WGS) entry which is preliminary data.</text>
</comment>
<dbReference type="InterPro" id="IPR006026">
    <property type="entry name" value="Peptidase_Metallo"/>
</dbReference>
<dbReference type="Pfam" id="PF01400">
    <property type="entry name" value="Astacin"/>
    <property type="match status" value="1"/>
</dbReference>
<reference evidence="3 4" key="1">
    <citation type="submission" date="2019-10" db="EMBL/GenBank/DDBJ databases">
        <title>Rudanella paleaurantiibacter sp. nov., isolated from sludge.</title>
        <authorList>
            <person name="Xu S.Q."/>
        </authorList>
    </citation>
    <scope>NUCLEOTIDE SEQUENCE [LARGE SCALE GENOMIC DNA]</scope>
    <source>
        <strain evidence="3 4">HX-22-17</strain>
    </source>
</reference>
<dbReference type="EMBL" id="WELI01000012">
    <property type="protein sequence ID" value="KAB7727075.1"/>
    <property type="molecule type" value="Genomic_DNA"/>
</dbReference>
<dbReference type="GO" id="GO:0008270">
    <property type="term" value="F:zinc ion binding"/>
    <property type="evidence" value="ECO:0007669"/>
    <property type="project" value="UniProtKB-UniRule"/>
</dbReference>
<evidence type="ECO:0000313" key="3">
    <source>
        <dbReference type="EMBL" id="KAB7727075.1"/>
    </source>
</evidence>
<gene>
    <name evidence="3" type="ORF">F5984_22835</name>
</gene>
<feature type="binding site" evidence="1">
    <location>
        <position position="152"/>
    </location>
    <ligand>
        <name>Zn(2+)</name>
        <dbReference type="ChEBI" id="CHEBI:29105"/>
        <note>catalytic</note>
    </ligand>
</feature>
<feature type="binding site" evidence="1">
    <location>
        <position position="162"/>
    </location>
    <ligand>
        <name>Zn(2+)</name>
        <dbReference type="ChEBI" id="CHEBI:29105"/>
        <note>catalytic</note>
    </ligand>
</feature>
<dbReference type="SMART" id="SM00235">
    <property type="entry name" value="ZnMc"/>
    <property type="match status" value="1"/>
</dbReference>
<dbReference type="CDD" id="cd04280">
    <property type="entry name" value="ZnMc_astacin_like"/>
    <property type="match status" value="1"/>
</dbReference>
<keyword evidence="4" id="KW-1185">Reference proteome</keyword>
<keyword evidence="1" id="KW-0862">Zinc</keyword>
<dbReference type="PRINTS" id="PR00480">
    <property type="entry name" value="ASTACIN"/>
</dbReference>
<comment type="cofactor">
    <cofactor evidence="1">
        <name>Zn(2+)</name>
        <dbReference type="ChEBI" id="CHEBI:29105"/>
    </cofactor>
    <text evidence="1">Binds 1 zinc ion per subunit.</text>
</comment>
<evidence type="ECO:0000259" key="2">
    <source>
        <dbReference type="PROSITE" id="PS51864"/>
    </source>
</evidence>
<name>A0A7J5TVN0_9BACT</name>
<dbReference type="GO" id="GO:0004222">
    <property type="term" value="F:metalloendopeptidase activity"/>
    <property type="evidence" value="ECO:0007669"/>
    <property type="project" value="UniProtKB-UniRule"/>
</dbReference>
<keyword evidence="1" id="KW-0479">Metal-binding</keyword>
<proteinExistence type="predicted"/>
<protein>
    <submittedName>
        <fullName evidence="3">Peptidase M12</fullName>
    </submittedName>
</protein>
<feature type="binding site" evidence="1">
    <location>
        <position position="156"/>
    </location>
    <ligand>
        <name>Zn(2+)</name>
        <dbReference type="ChEBI" id="CHEBI:29105"/>
        <note>catalytic</note>
    </ligand>
</feature>
<evidence type="ECO:0000256" key="1">
    <source>
        <dbReference type="PROSITE-ProRule" id="PRU01211"/>
    </source>
</evidence>
<keyword evidence="1" id="KW-0645">Protease</keyword>
<dbReference type="Gene3D" id="3.40.390.10">
    <property type="entry name" value="Collagenase (Catalytic Domain)"/>
    <property type="match status" value="1"/>
</dbReference>
<dbReference type="RefSeq" id="WP_152126537.1">
    <property type="nucleotide sequence ID" value="NZ_WELI01000012.1"/>
</dbReference>
<evidence type="ECO:0000313" key="4">
    <source>
        <dbReference type="Proteomes" id="UP000488299"/>
    </source>
</evidence>
<keyword evidence="1" id="KW-0482">Metalloprotease</keyword>
<feature type="domain" description="Peptidase M12A" evidence="2">
    <location>
        <begin position="63"/>
        <end position="254"/>
    </location>
</feature>
<sequence length="254" mass="28379">MFLTPKETVAIEQAYPGQIGIAKKGYWHQQEVGYRAVNGEAIVDGDIVIHPDELSAERLPQTESTGRTRSTAKWPNNTIVYQVDPTVPNPQWVDQAIAHWQAVTPIRFVRRTTERAYVLFRGGSGCSSNVGRIGSLQYITLSSSCSVGNIIHEIGHTVGLWHEQSRADRDAHITINTQNIQAGYENDFKTYIQTNYDGFDFGPTLDFGSIMMYGPYTFSKNGQPTITRKDGSLFSIQRDGLSPTDIATVRQMYP</sequence>
<dbReference type="PANTHER" id="PTHR10127">
    <property type="entry name" value="DISCOIDIN, CUB, EGF, LAMININ , AND ZINC METALLOPROTEASE DOMAIN CONTAINING"/>
    <property type="match status" value="1"/>
</dbReference>
<dbReference type="InterPro" id="IPR024079">
    <property type="entry name" value="MetalloPept_cat_dom_sf"/>
</dbReference>
<organism evidence="3 4">
    <name type="scientific">Rudanella paleaurantiibacter</name>
    <dbReference type="NCBI Taxonomy" id="2614655"/>
    <lineage>
        <taxon>Bacteria</taxon>
        <taxon>Pseudomonadati</taxon>
        <taxon>Bacteroidota</taxon>
        <taxon>Cytophagia</taxon>
        <taxon>Cytophagales</taxon>
        <taxon>Cytophagaceae</taxon>
        <taxon>Rudanella</taxon>
    </lineage>
</organism>
<dbReference type="SUPFAM" id="SSF55486">
    <property type="entry name" value="Metalloproteases ('zincins'), catalytic domain"/>
    <property type="match status" value="1"/>
</dbReference>
<accession>A0A7J5TVN0</accession>
<dbReference type="InterPro" id="IPR034035">
    <property type="entry name" value="Astacin-like_dom"/>
</dbReference>
<dbReference type="GO" id="GO:0006508">
    <property type="term" value="P:proteolysis"/>
    <property type="evidence" value="ECO:0007669"/>
    <property type="project" value="UniProtKB-KW"/>
</dbReference>
<dbReference type="AlphaFoldDB" id="A0A7J5TVN0"/>
<dbReference type="Proteomes" id="UP000488299">
    <property type="component" value="Unassembled WGS sequence"/>
</dbReference>
<dbReference type="PROSITE" id="PS51864">
    <property type="entry name" value="ASTACIN"/>
    <property type="match status" value="1"/>
</dbReference>